<feature type="domain" description="MATH" evidence="2">
    <location>
        <begin position="6"/>
        <end position="128"/>
    </location>
</feature>
<dbReference type="AlphaFoldDB" id="A0A8T2AK57"/>
<evidence type="ECO:0000313" key="3">
    <source>
        <dbReference type="EMBL" id="KAG7574632.1"/>
    </source>
</evidence>
<dbReference type="PROSITE" id="PS50144">
    <property type="entry name" value="MATH"/>
    <property type="match status" value="1"/>
</dbReference>
<feature type="coiled-coil region" evidence="1">
    <location>
        <begin position="386"/>
        <end position="448"/>
    </location>
</feature>
<dbReference type="OrthoDB" id="1096807at2759"/>
<dbReference type="CDD" id="cd00121">
    <property type="entry name" value="MATH"/>
    <property type="match status" value="1"/>
</dbReference>
<gene>
    <name evidence="3" type="ORF">ISN44_As09g027980</name>
</gene>
<dbReference type="PANTHER" id="PTHR46236:SF12">
    <property type="entry name" value="MATH DOMAIN-CONTAINING PROTEIN"/>
    <property type="match status" value="1"/>
</dbReference>
<accession>A0A8T2AK57</accession>
<dbReference type="InterPro" id="IPR002083">
    <property type="entry name" value="MATH/TRAF_dom"/>
</dbReference>
<evidence type="ECO:0000313" key="4">
    <source>
        <dbReference type="Proteomes" id="UP000694251"/>
    </source>
</evidence>
<reference evidence="3 4" key="1">
    <citation type="submission" date="2020-12" db="EMBL/GenBank/DDBJ databases">
        <title>Concerted genomic and epigenomic changes stabilize Arabidopsis allopolyploids.</title>
        <authorList>
            <person name="Chen Z."/>
        </authorList>
    </citation>
    <scope>NUCLEOTIDE SEQUENCE [LARGE SCALE GENOMIC DNA]</scope>
    <source>
        <strain evidence="3">As9502</strain>
        <tissue evidence="3">Leaf</tissue>
    </source>
</reference>
<organism evidence="3 4">
    <name type="scientific">Arabidopsis suecica</name>
    <name type="common">Swedish thale-cress</name>
    <name type="synonym">Cardaminopsis suecica</name>
    <dbReference type="NCBI Taxonomy" id="45249"/>
    <lineage>
        <taxon>Eukaryota</taxon>
        <taxon>Viridiplantae</taxon>
        <taxon>Streptophyta</taxon>
        <taxon>Embryophyta</taxon>
        <taxon>Tracheophyta</taxon>
        <taxon>Spermatophyta</taxon>
        <taxon>Magnoliopsida</taxon>
        <taxon>eudicotyledons</taxon>
        <taxon>Gunneridae</taxon>
        <taxon>Pentapetalae</taxon>
        <taxon>rosids</taxon>
        <taxon>malvids</taxon>
        <taxon>Brassicales</taxon>
        <taxon>Brassicaceae</taxon>
        <taxon>Camelineae</taxon>
        <taxon>Arabidopsis</taxon>
    </lineage>
</organism>
<name>A0A8T2AK57_ARASU</name>
<proteinExistence type="predicted"/>
<evidence type="ECO:0000259" key="2">
    <source>
        <dbReference type="PROSITE" id="PS50144"/>
    </source>
</evidence>
<dbReference type="EMBL" id="JAEFBJ010000009">
    <property type="protein sequence ID" value="KAG7574632.1"/>
    <property type="molecule type" value="Genomic_DNA"/>
</dbReference>
<evidence type="ECO:0000256" key="1">
    <source>
        <dbReference type="SAM" id="Coils"/>
    </source>
</evidence>
<keyword evidence="4" id="KW-1185">Reference proteome</keyword>
<keyword evidence="1" id="KW-0175">Coiled coil</keyword>
<dbReference type="PANTHER" id="PTHR46236">
    <property type="entry name" value="TRAF-LIKE SUPERFAMILY PROTEIN"/>
    <property type="match status" value="1"/>
</dbReference>
<dbReference type="InterPro" id="IPR050804">
    <property type="entry name" value="MCC"/>
</dbReference>
<sequence length="535" mass="61144">METELKKAFTWEIDNFSERTDEIKSDPFSRSGCEWYLGVYPKGYCSDALYVYFGVSNPESLQPGWKMRASHFFVLLNQSGKELYRTSEACNLFCAEVSDSCFSKTLPLSTLEEEGFLENNKLTIEVYIKVKSVSWIFVKHPDIPVGFRPKNKLVKKAYMNILLGLIETLRKPPLSLSETELSNAHSQLNKLMEMGFKLDWLKSRLEEVSLERKKAVSDGSQVQQLKERVKTLELTVWDLKVELEKEKIIADKVSSFDFIASFTNKLLKSCLEYPDKSEKETVDVNGFQVLSSQVTSVKQIFEEHPDIAVDFRSKNQVVKTEYMNVLLRVIETMAKPPQSISETELSNVHSELTELTEVGFKVEWLKTKLEEVAVEWKKANADGCRIQQLEEHVKNLEMTVSDLKAELDKEKAKSTSDAAKFLSLEDTLSDLKTELDKEKAKNASATDKFLLLKETYCDLKVELDKEKAKSTRAAAEVLSLKKTLSDLKVELDQKIENSATSTANVLWWEDDDDDLFSHTNCLGIQQKTNAYKRIN</sequence>
<protein>
    <submittedName>
        <fullName evidence="3">MATH/TRAF domain</fullName>
    </submittedName>
</protein>
<comment type="caution">
    <text evidence="3">The sequence shown here is derived from an EMBL/GenBank/DDBJ whole genome shotgun (WGS) entry which is preliminary data.</text>
</comment>
<dbReference type="SMART" id="SM00061">
    <property type="entry name" value="MATH"/>
    <property type="match status" value="1"/>
</dbReference>
<dbReference type="Pfam" id="PF22486">
    <property type="entry name" value="MATH_2"/>
    <property type="match status" value="1"/>
</dbReference>
<dbReference type="Proteomes" id="UP000694251">
    <property type="component" value="Chromosome 9"/>
</dbReference>